<dbReference type="RefSeq" id="WP_380791697.1">
    <property type="nucleotide sequence ID" value="NZ_JBHTKR010000004.1"/>
</dbReference>
<keyword evidence="5 8" id="KW-1133">Transmembrane helix</keyword>
<keyword evidence="2" id="KW-1003">Cell membrane</keyword>
<feature type="transmembrane region" description="Helical" evidence="8">
    <location>
        <begin position="178"/>
        <end position="200"/>
    </location>
</feature>
<comment type="caution">
    <text evidence="9">The sequence shown here is derived from an EMBL/GenBank/DDBJ whole genome shotgun (WGS) entry which is preliminary data.</text>
</comment>
<comment type="subcellular location">
    <subcellularLocation>
        <location evidence="1">Cell membrane</location>
        <topology evidence="1">Multi-pass membrane protein</topology>
    </subcellularLocation>
</comment>
<dbReference type="Pfam" id="PF09594">
    <property type="entry name" value="GT87"/>
    <property type="match status" value="1"/>
</dbReference>
<dbReference type="EC" id="2.4.-.-" evidence="9"/>
<name>A0ABW3TF67_9RHOB</name>
<feature type="transmembrane region" description="Helical" evidence="8">
    <location>
        <begin position="342"/>
        <end position="362"/>
    </location>
</feature>
<evidence type="ECO:0000256" key="6">
    <source>
        <dbReference type="ARBA" id="ARBA00023136"/>
    </source>
</evidence>
<feature type="transmembrane region" description="Helical" evidence="8">
    <location>
        <begin position="270"/>
        <end position="291"/>
    </location>
</feature>
<evidence type="ECO:0000256" key="8">
    <source>
        <dbReference type="SAM" id="Phobius"/>
    </source>
</evidence>
<feature type="transmembrane region" description="Helical" evidence="8">
    <location>
        <begin position="374"/>
        <end position="395"/>
    </location>
</feature>
<organism evidence="9 10">
    <name type="scientific">Seohaeicola saemankumensis</name>
    <dbReference type="NCBI Taxonomy" id="481181"/>
    <lineage>
        <taxon>Bacteria</taxon>
        <taxon>Pseudomonadati</taxon>
        <taxon>Pseudomonadota</taxon>
        <taxon>Alphaproteobacteria</taxon>
        <taxon>Rhodobacterales</taxon>
        <taxon>Roseobacteraceae</taxon>
        <taxon>Seohaeicola</taxon>
    </lineage>
</organism>
<dbReference type="EMBL" id="JBHTKR010000004">
    <property type="protein sequence ID" value="MFD1195227.1"/>
    <property type="molecule type" value="Genomic_DNA"/>
</dbReference>
<evidence type="ECO:0000313" key="9">
    <source>
        <dbReference type="EMBL" id="MFD1195227.1"/>
    </source>
</evidence>
<protein>
    <submittedName>
        <fullName evidence="9">Glycosyltransferase family 87 protein</fullName>
        <ecNumber evidence="9">2.4.-.-</ecNumber>
    </submittedName>
</protein>
<accession>A0ABW3TF67</accession>
<keyword evidence="9" id="KW-0328">Glycosyltransferase</keyword>
<evidence type="ECO:0000256" key="3">
    <source>
        <dbReference type="ARBA" id="ARBA00022679"/>
    </source>
</evidence>
<keyword evidence="6 8" id="KW-0472">Membrane</keyword>
<dbReference type="Proteomes" id="UP001597151">
    <property type="component" value="Unassembled WGS sequence"/>
</dbReference>
<evidence type="ECO:0000256" key="4">
    <source>
        <dbReference type="ARBA" id="ARBA00022692"/>
    </source>
</evidence>
<keyword evidence="3 9" id="KW-0808">Transferase</keyword>
<dbReference type="GO" id="GO:0016757">
    <property type="term" value="F:glycosyltransferase activity"/>
    <property type="evidence" value="ECO:0007669"/>
    <property type="project" value="UniProtKB-KW"/>
</dbReference>
<evidence type="ECO:0000256" key="1">
    <source>
        <dbReference type="ARBA" id="ARBA00004651"/>
    </source>
</evidence>
<feature type="transmembrane region" description="Helical" evidence="8">
    <location>
        <begin position="98"/>
        <end position="127"/>
    </location>
</feature>
<keyword evidence="4 8" id="KW-0812">Transmembrane</keyword>
<reference evidence="10" key="1">
    <citation type="journal article" date="2019" name="Int. J. Syst. Evol. Microbiol.">
        <title>The Global Catalogue of Microorganisms (GCM) 10K type strain sequencing project: providing services to taxonomists for standard genome sequencing and annotation.</title>
        <authorList>
            <consortium name="The Broad Institute Genomics Platform"/>
            <consortium name="The Broad Institute Genome Sequencing Center for Infectious Disease"/>
            <person name="Wu L."/>
            <person name="Ma J."/>
        </authorList>
    </citation>
    <scope>NUCLEOTIDE SEQUENCE [LARGE SCALE GENOMIC DNA]</scope>
    <source>
        <strain evidence="10">CCUG 55328</strain>
    </source>
</reference>
<feature type="transmembrane region" description="Helical" evidence="8">
    <location>
        <begin position="17"/>
        <end position="36"/>
    </location>
</feature>
<keyword evidence="10" id="KW-1185">Reference proteome</keyword>
<evidence type="ECO:0000313" key="10">
    <source>
        <dbReference type="Proteomes" id="UP001597151"/>
    </source>
</evidence>
<evidence type="ECO:0000256" key="5">
    <source>
        <dbReference type="ARBA" id="ARBA00022989"/>
    </source>
</evidence>
<feature type="transmembrane region" description="Helical" evidence="8">
    <location>
        <begin position="206"/>
        <end position="226"/>
    </location>
</feature>
<feature type="transmembrane region" description="Helical" evidence="8">
    <location>
        <begin position="134"/>
        <end position="150"/>
    </location>
</feature>
<gene>
    <name evidence="9" type="ORF">ACFQ3C_11140</name>
</gene>
<evidence type="ECO:0000256" key="2">
    <source>
        <dbReference type="ARBA" id="ARBA00022475"/>
    </source>
</evidence>
<sequence length="415" mass="45509">MIQGKTYTFDIRLPTKWFLIISMILLISFTAVEFAAPELLGKPVAFVDFHVFHLVGDYVSQGIAVQAYNFDAFQSHQNILNPGEEGFMPWTYPPQFNLLMAVLAPLPLWLAYLLFTSLSLGVFLFVLRKLDEDNFFLLLIFVLPVIFVTIRCGQNGFLTASLIGIFCLLLLKNKDSAGLPLGLMAIKPHLVFGIAILVLLRKKVGVLAIAVVVTSLAAVSSSIVLGEEIWLAFLKSAADSSTFLREAQYPLFRMTSVYAWIRSWGFEANVAFAAQIVTAVVAIGGVVWVHFNGWETRRILGLAVLASLSISPYKYDYDLCSLAIALALLMPDIARFASRSEMIALACASWLATGSGMIVYALPKKTIASLETWTQVGVVPSVGGIFFLGVAGLLIRLAKEGQRNSVDHNLMASKV</sequence>
<dbReference type="InterPro" id="IPR018584">
    <property type="entry name" value="GT87"/>
</dbReference>
<comment type="similarity">
    <text evidence="7">Belongs to the glycosyltransferase 87 family.</text>
</comment>
<evidence type="ECO:0000256" key="7">
    <source>
        <dbReference type="ARBA" id="ARBA00024033"/>
    </source>
</evidence>
<proteinExistence type="inferred from homology"/>